<evidence type="ECO:0000313" key="3">
    <source>
        <dbReference type="EMBL" id="QAS51819.1"/>
    </source>
</evidence>
<dbReference type="SUPFAM" id="SSF52980">
    <property type="entry name" value="Restriction endonuclease-like"/>
    <property type="match status" value="1"/>
</dbReference>
<evidence type="ECO:0000313" key="4">
    <source>
        <dbReference type="Proteomes" id="UP000287756"/>
    </source>
</evidence>
<dbReference type="Pfam" id="PF04480">
    <property type="entry name" value="DUF559"/>
    <property type="match status" value="1"/>
</dbReference>
<keyword evidence="1" id="KW-0472">Membrane</keyword>
<accession>A0A410MAR7</accession>
<dbReference type="InterPro" id="IPR007569">
    <property type="entry name" value="DUF559"/>
</dbReference>
<keyword evidence="1" id="KW-1133">Transmembrane helix</keyword>
<gene>
    <name evidence="3" type="ORF">HLI_06005</name>
</gene>
<reference evidence="3 4" key="1">
    <citation type="submission" date="2018-01" db="EMBL/GenBank/DDBJ databases">
        <title>The whole genome sequencing and assembly of Halobacillus litoralis ERB031 strain.</title>
        <authorList>
            <person name="Lee S.-J."/>
            <person name="Park M.-K."/>
            <person name="Kim J.-Y."/>
            <person name="Lee Y.-J."/>
            <person name="Yi H."/>
            <person name="Bahn Y.-S."/>
            <person name="Kim J.F."/>
            <person name="Lee D.-W."/>
        </authorList>
    </citation>
    <scope>NUCLEOTIDE SEQUENCE [LARGE SCALE GENOMIC DNA]</scope>
    <source>
        <strain evidence="3 4">ERB 031</strain>
    </source>
</reference>
<dbReference type="Gene3D" id="3.40.960.10">
    <property type="entry name" value="VSR Endonuclease"/>
    <property type="match status" value="1"/>
</dbReference>
<sequence>MNITMFIEYSAFMSLLILSIVLTLRVRKDDDESVGEDHEQFNSTLEKKLYDGLLSYGLRPGLHYQVGKYSIDIAFPSVKIAVEAIEQDFLNSSYEMDDEWEKEVYLKNHGWTVLRFSGARIDEDLSRVVEKISRELTNKSNSS</sequence>
<name>A0A410MAR7_9BACI</name>
<protein>
    <recommendedName>
        <fullName evidence="2">DUF559 domain-containing protein</fullName>
    </recommendedName>
</protein>
<dbReference type="OrthoDB" id="9757917at2"/>
<organism evidence="3 4">
    <name type="scientific">Halobacillus litoralis</name>
    <dbReference type="NCBI Taxonomy" id="45668"/>
    <lineage>
        <taxon>Bacteria</taxon>
        <taxon>Bacillati</taxon>
        <taxon>Bacillota</taxon>
        <taxon>Bacilli</taxon>
        <taxon>Bacillales</taxon>
        <taxon>Bacillaceae</taxon>
        <taxon>Halobacillus</taxon>
    </lineage>
</organism>
<dbReference type="EMBL" id="CP026118">
    <property type="protein sequence ID" value="QAS51819.1"/>
    <property type="molecule type" value="Genomic_DNA"/>
</dbReference>
<evidence type="ECO:0000256" key="1">
    <source>
        <dbReference type="SAM" id="Phobius"/>
    </source>
</evidence>
<proteinExistence type="predicted"/>
<dbReference type="KEGG" id="hli:HLI_06005"/>
<keyword evidence="1" id="KW-0812">Transmembrane</keyword>
<dbReference type="Proteomes" id="UP000287756">
    <property type="component" value="Chromosome"/>
</dbReference>
<feature type="domain" description="DUF559" evidence="2">
    <location>
        <begin position="61"/>
        <end position="136"/>
    </location>
</feature>
<dbReference type="RefSeq" id="WP_128523884.1">
    <property type="nucleotide sequence ID" value="NZ_CP026118.1"/>
</dbReference>
<evidence type="ECO:0000259" key="2">
    <source>
        <dbReference type="Pfam" id="PF04480"/>
    </source>
</evidence>
<dbReference type="InterPro" id="IPR011335">
    <property type="entry name" value="Restrct_endonuc-II-like"/>
</dbReference>
<feature type="transmembrane region" description="Helical" evidence="1">
    <location>
        <begin position="6"/>
        <end position="24"/>
    </location>
</feature>
<dbReference type="AlphaFoldDB" id="A0A410MAR7"/>